<evidence type="ECO:0000256" key="3">
    <source>
        <dbReference type="ARBA" id="ARBA00023125"/>
    </source>
</evidence>
<dbReference type="InterPro" id="IPR036271">
    <property type="entry name" value="Tet_transcr_reg_TetR-rel_C_sf"/>
</dbReference>
<dbReference type="Gene3D" id="1.10.10.60">
    <property type="entry name" value="Homeodomain-like"/>
    <property type="match status" value="1"/>
</dbReference>
<keyword evidence="8" id="KW-1185">Reference proteome</keyword>
<evidence type="ECO:0000256" key="1">
    <source>
        <dbReference type="ARBA" id="ARBA00022491"/>
    </source>
</evidence>
<dbReference type="Proteomes" id="UP000526734">
    <property type="component" value="Unassembled WGS sequence"/>
</dbReference>
<dbReference type="Pfam" id="PF02909">
    <property type="entry name" value="TetR_C_1"/>
    <property type="match status" value="1"/>
</dbReference>
<dbReference type="PANTHER" id="PTHR30055">
    <property type="entry name" value="HTH-TYPE TRANSCRIPTIONAL REGULATOR RUTR"/>
    <property type="match status" value="1"/>
</dbReference>
<keyword evidence="2" id="KW-0805">Transcription regulation</keyword>
<dbReference type="InterPro" id="IPR050109">
    <property type="entry name" value="HTH-type_TetR-like_transc_reg"/>
</dbReference>
<dbReference type="InterPro" id="IPR009057">
    <property type="entry name" value="Homeodomain-like_sf"/>
</dbReference>
<reference evidence="7 8" key="1">
    <citation type="submission" date="2020-08" db="EMBL/GenBank/DDBJ databases">
        <title>Amycolatopsis sp. nov. DR6-1 isolated from Dendrobium heterocarpum.</title>
        <authorList>
            <person name="Tedsree N."/>
            <person name="Kuncharoen N."/>
            <person name="Likhitwitayawuid K."/>
            <person name="Tanasupawat S."/>
        </authorList>
    </citation>
    <scope>NUCLEOTIDE SEQUENCE [LARGE SCALE GENOMIC DNA]</scope>
    <source>
        <strain evidence="7 8">DR6-1</strain>
    </source>
</reference>
<dbReference type="GO" id="GO:0045892">
    <property type="term" value="P:negative regulation of DNA-templated transcription"/>
    <property type="evidence" value="ECO:0007669"/>
    <property type="project" value="InterPro"/>
</dbReference>
<feature type="DNA-binding region" description="H-T-H motif" evidence="5">
    <location>
        <begin position="35"/>
        <end position="54"/>
    </location>
</feature>
<proteinExistence type="predicted"/>
<comment type="caution">
    <text evidence="7">The sequence shown here is derived from an EMBL/GenBank/DDBJ whole genome shotgun (WGS) entry which is preliminary data.</text>
</comment>
<evidence type="ECO:0000256" key="5">
    <source>
        <dbReference type="PROSITE-ProRule" id="PRU00335"/>
    </source>
</evidence>
<keyword evidence="1" id="KW-0678">Repressor</keyword>
<keyword evidence="4" id="KW-0804">Transcription</keyword>
<dbReference type="PRINTS" id="PR00400">
    <property type="entry name" value="TETREPRESSOR"/>
</dbReference>
<dbReference type="SUPFAM" id="SSF48498">
    <property type="entry name" value="Tetracyclin repressor-like, C-terminal domain"/>
    <property type="match status" value="1"/>
</dbReference>
<dbReference type="InterPro" id="IPR001647">
    <property type="entry name" value="HTH_TetR"/>
</dbReference>
<dbReference type="InterPro" id="IPR004111">
    <property type="entry name" value="Repressor_TetR_C"/>
</dbReference>
<dbReference type="InterPro" id="IPR003012">
    <property type="entry name" value="Tet_transcr_reg_TetR"/>
</dbReference>
<dbReference type="GO" id="GO:0046677">
    <property type="term" value="P:response to antibiotic"/>
    <property type="evidence" value="ECO:0007669"/>
    <property type="project" value="InterPro"/>
</dbReference>
<dbReference type="GO" id="GO:0003700">
    <property type="term" value="F:DNA-binding transcription factor activity"/>
    <property type="evidence" value="ECO:0007669"/>
    <property type="project" value="TreeGrafter"/>
</dbReference>
<accession>A0A7W3W1K1</accession>
<name>A0A7W3W1K1_9PSEU</name>
<organism evidence="7 8">
    <name type="scientific">Amycolatopsis dendrobii</name>
    <dbReference type="NCBI Taxonomy" id="2760662"/>
    <lineage>
        <taxon>Bacteria</taxon>
        <taxon>Bacillati</taxon>
        <taxon>Actinomycetota</taxon>
        <taxon>Actinomycetes</taxon>
        <taxon>Pseudonocardiales</taxon>
        <taxon>Pseudonocardiaceae</taxon>
        <taxon>Amycolatopsis</taxon>
    </lineage>
</organism>
<evidence type="ECO:0000313" key="7">
    <source>
        <dbReference type="EMBL" id="MBB1157149.1"/>
    </source>
</evidence>
<evidence type="ECO:0000256" key="2">
    <source>
        <dbReference type="ARBA" id="ARBA00023015"/>
    </source>
</evidence>
<dbReference type="RefSeq" id="WP_182894028.1">
    <property type="nucleotide sequence ID" value="NZ_JACGZW010000010.1"/>
</dbReference>
<protein>
    <submittedName>
        <fullName evidence="7">TetR/AcrR family transcriptional regulator C-terminal domain-containing protein</fullName>
    </submittedName>
</protein>
<feature type="domain" description="HTH tetR-type" evidence="6">
    <location>
        <begin position="12"/>
        <end position="72"/>
    </location>
</feature>
<dbReference type="SUPFAM" id="SSF46689">
    <property type="entry name" value="Homeodomain-like"/>
    <property type="match status" value="1"/>
</dbReference>
<dbReference type="Pfam" id="PF00440">
    <property type="entry name" value="TetR_N"/>
    <property type="match status" value="1"/>
</dbReference>
<evidence type="ECO:0000259" key="6">
    <source>
        <dbReference type="PROSITE" id="PS50977"/>
    </source>
</evidence>
<evidence type="ECO:0000256" key="4">
    <source>
        <dbReference type="ARBA" id="ARBA00023163"/>
    </source>
</evidence>
<sequence length="223" mass="23872">MSTGTKRAGIAATRAERAVAEALDLVDAGGLEALTMRQLADRMGLHLPAIYRLFDGKDALIDEMAEAILAGAVAKLPAEDGDWKGRVRSMAAGLRTALLAHRDGARIVGGNYAAKRSNLTFVDSLLGGLLASGLPRKRAIWATSAVFCYVLGETLEEQGATGDEVEVLKGVLGARKYVHLEAGPVESMLDFEERFQFGLELLLAGIDAWAGRPQSRARIPSRR</sequence>
<dbReference type="PANTHER" id="PTHR30055:SF151">
    <property type="entry name" value="TRANSCRIPTIONAL REGULATORY PROTEIN"/>
    <property type="match status" value="1"/>
</dbReference>
<keyword evidence="3 5" id="KW-0238">DNA-binding</keyword>
<dbReference type="Gene3D" id="1.10.357.10">
    <property type="entry name" value="Tetracycline Repressor, domain 2"/>
    <property type="match status" value="1"/>
</dbReference>
<evidence type="ECO:0000313" key="8">
    <source>
        <dbReference type="Proteomes" id="UP000526734"/>
    </source>
</evidence>
<gene>
    <name evidence="7" type="ORF">H4281_28730</name>
</gene>
<dbReference type="GO" id="GO:0000976">
    <property type="term" value="F:transcription cis-regulatory region binding"/>
    <property type="evidence" value="ECO:0007669"/>
    <property type="project" value="TreeGrafter"/>
</dbReference>
<dbReference type="PROSITE" id="PS50977">
    <property type="entry name" value="HTH_TETR_2"/>
    <property type="match status" value="1"/>
</dbReference>
<dbReference type="AlphaFoldDB" id="A0A7W3W1K1"/>
<dbReference type="EMBL" id="JACGZW010000010">
    <property type="protein sequence ID" value="MBB1157149.1"/>
    <property type="molecule type" value="Genomic_DNA"/>
</dbReference>